<dbReference type="PROSITE" id="PS50126">
    <property type="entry name" value="S1"/>
    <property type="match status" value="1"/>
</dbReference>
<comment type="caution">
    <text evidence="3">The sequence shown here is derived from an EMBL/GenBank/DDBJ whole genome shotgun (WGS) entry which is preliminary data.</text>
</comment>
<keyword evidence="4" id="KW-1185">Reference proteome</keyword>
<protein>
    <submittedName>
        <fullName evidence="3">Nucleic acid-OB-fold</fullName>
    </submittedName>
</protein>
<evidence type="ECO:0000259" key="2">
    <source>
        <dbReference type="PROSITE" id="PS50126"/>
    </source>
</evidence>
<dbReference type="PANTHER" id="PTHR36371:SF1">
    <property type="entry name" value="PROTEIN PLASTID TRANSCRIPTIONALLY ACTIVE 10"/>
    <property type="match status" value="1"/>
</dbReference>
<feature type="domain" description="S1 motif" evidence="2">
    <location>
        <begin position="189"/>
        <end position="259"/>
    </location>
</feature>
<evidence type="ECO:0000313" key="4">
    <source>
        <dbReference type="Proteomes" id="UP000239649"/>
    </source>
</evidence>
<reference evidence="3 4" key="1">
    <citation type="journal article" date="2018" name="Plant J.">
        <title>Genome sequences of Chlorella sorokiniana UTEX 1602 and Micractinium conductrix SAG 241.80: implications to maltose excretion by a green alga.</title>
        <authorList>
            <person name="Arriola M.B."/>
            <person name="Velmurugan N."/>
            <person name="Zhang Y."/>
            <person name="Plunkett M.H."/>
            <person name="Hondzo H."/>
            <person name="Barney B.M."/>
        </authorList>
    </citation>
    <scope>NUCLEOTIDE SEQUENCE [LARGE SCALE GENOMIC DNA]</scope>
    <source>
        <strain evidence="3 4">SAG 241.80</strain>
    </source>
</reference>
<gene>
    <name evidence="3" type="ORF">C2E20_3265</name>
</gene>
<evidence type="ECO:0000256" key="1">
    <source>
        <dbReference type="SAM" id="MobiDB-lite"/>
    </source>
</evidence>
<dbReference type="STRING" id="554055.A0A2P6VH67"/>
<proteinExistence type="predicted"/>
<dbReference type="Proteomes" id="UP000239649">
    <property type="component" value="Unassembled WGS sequence"/>
</dbReference>
<accession>A0A2P6VH67</accession>
<name>A0A2P6VH67_9CHLO</name>
<organism evidence="3 4">
    <name type="scientific">Micractinium conductrix</name>
    <dbReference type="NCBI Taxonomy" id="554055"/>
    <lineage>
        <taxon>Eukaryota</taxon>
        <taxon>Viridiplantae</taxon>
        <taxon>Chlorophyta</taxon>
        <taxon>core chlorophytes</taxon>
        <taxon>Trebouxiophyceae</taxon>
        <taxon>Chlorellales</taxon>
        <taxon>Chlorellaceae</taxon>
        <taxon>Chlorella clade</taxon>
        <taxon>Micractinium</taxon>
    </lineage>
</organism>
<evidence type="ECO:0000313" key="3">
    <source>
        <dbReference type="EMBL" id="PSC73436.1"/>
    </source>
</evidence>
<dbReference type="EMBL" id="LHPF02000007">
    <property type="protein sequence ID" value="PSC73436.1"/>
    <property type="molecule type" value="Genomic_DNA"/>
</dbReference>
<dbReference type="GO" id="GO:0000427">
    <property type="term" value="C:plastid-encoded plastid RNA polymerase complex"/>
    <property type="evidence" value="ECO:0007669"/>
    <property type="project" value="InterPro"/>
</dbReference>
<dbReference type="InterPro" id="IPR044967">
    <property type="entry name" value="PTAC10"/>
</dbReference>
<dbReference type="GO" id="GO:0003723">
    <property type="term" value="F:RNA binding"/>
    <property type="evidence" value="ECO:0007669"/>
    <property type="project" value="InterPro"/>
</dbReference>
<feature type="region of interest" description="Disordered" evidence="1">
    <location>
        <begin position="34"/>
        <end position="84"/>
    </location>
</feature>
<dbReference type="SUPFAM" id="SSF50249">
    <property type="entry name" value="Nucleic acid-binding proteins"/>
    <property type="match status" value="1"/>
</dbReference>
<dbReference type="PANTHER" id="PTHR36371">
    <property type="entry name" value="PROTEIN PLASTID TRANSCRIPTIONALLY ACTIVE 10"/>
    <property type="match status" value="1"/>
</dbReference>
<sequence length="349" mass="38024">MRVAAVAAAAAPCRSAKAGAQRVMAATAPQRAWGASHAAVPRQPQDPQQPHAAGVQQAAAAAARPPPLAVRGRRRLPPARVTNERREILDPVAGEDKYIVVDPENPIPNPQLGPLERRIGLPYEEALFTDDVDAEAQEYWFTEPKTGWNHEKRRLRKLEEAEHGDEEDSFRYTGAAAAGRTPLSAVREGAVLSGTVTANYFYHGAQVDIGAEYDGLLPLQEEAWEDVGVALAPGTQVQVRVHRVREGPLFRFPIQLVLLDPALGELLPAPEEHQPPMDLRVLTMRPEEIAARSEGARTWTPETVFLQLESEFEYASGGDLAVVHDTPLELSAEQQAAMDAAAERLASSF</sequence>
<dbReference type="Gene3D" id="2.40.50.140">
    <property type="entry name" value="Nucleic acid-binding proteins"/>
    <property type="match status" value="1"/>
</dbReference>
<feature type="compositionally biased region" description="Low complexity" evidence="1">
    <location>
        <begin position="52"/>
        <end position="63"/>
    </location>
</feature>
<dbReference type="AlphaFoldDB" id="A0A2P6VH67"/>
<dbReference type="OrthoDB" id="514964at2759"/>
<dbReference type="InterPro" id="IPR003029">
    <property type="entry name" value="S1_domain"/>
</dbReference>
<dbReference type="InterPro" id="IPR012340">
    <property type="entry name" value="NA-bd_OB-fold"/>
</dbReference>